<gene>
    <name evidence="2" type="ORF">ABZ071_32180</name>
</gene>
<evidence type="ECO:0000256" key="1">
    <source>
        <dbReference type="SAM" id="MobiDB-lite"/>
    </source>
</evidence>
<accession>A0ABV2VY36</accession>
<keyword evidence="3" id="KW-1185">Reference proteome</keyword>
<dbReference type="Proteomes" id="UP001550348">
    <property type="component" value="Unassembled WGS sequence"/>
</dbReference>
<feature type="region of interest" description="Disordered" evidence="1">
    <location>
        <begin position="44"/>
        <end position="79"/>
    </location>
</feature>
<reference evidence="2 3" key="1">
    <citation type="submission" date="2024-06" db="EMBL/GenBank/DDBJ databases">
        <title>The Natural Products Discovery Center: Release of the First 8490 Sequenced Strains for Exploring Actinobacteria Biosynthetic Diversity.</title>
        <authorList>
            <person name="Kalkreuter E."/>
            <person name="Kautsar S.A."/>
            <person name="Yang D."/>
            <person name="Bader C.D."/>
            <person name="Teijaro C.N."/>
            <person name="Fluegel L."/>
            <person name="Davis C.M."/>
            <person name="Simpson J.R."/>
            <person name="Lauterbach L."/>
            <person name="Steele A.D."/>
            <person name="Gui C."/>
            <person name="Meng S."/>
            <person name="Li G."/>
            <person name="Viehrig K."/>
            <person name="Ye F."/>
            <person name="Su P."/>
            <person name="Kiefer A.F."/>
            <person name="Nichols A."/>
            <person name="Cepeda A.J."/>
            <person name="Yan W."/>
            <person name="Fan B."/>
            <person name="Jiang Y."/>
            <person name="Adhikari A."/>
            <person name="Zheng C.-J."/>
            <person name="Schuster L."/>
            <person name="Cowan T.M."/>
            <person name="Smanski M.J."/>
            <person name="Chevrette M.G."/>
            <person name="De Carvalho L.P.S."/>
            <person name="Shen B."/>
        </authorList>
    </citation>
    <scope>NUCLEOTIDE SEQUENCE [LARGE SCALE GENOMIC DNA]</scope>
    <source>
        <strain evidence="2 3">NPDC006286</strain>
    </source>
</reference>
<sequence>MIERRMREVPKRNVVRHERFSAQLENLMSSYTRQQLTTVLRFPLVRPPPTSGNREGQQQAARPAVTGGGWLPRAGGAMA</sequence>
<name>A0ABV2VY36_9ACTN</name>
<evidence type="ECO:0000313" key="3">
    <source>
        <dbReference type="Proteomes" id="UP001550348"/>
    </source>
</evidence>
<proteinExistence type="predicted"/>
<organism evidence="2 3">
    <name type="scientific">Micromonospora fulviviridis</name>
    <dbReference type="NCBI Taxonomy" id="47860"/>
    <lineage>
        <taxon>Bacteria</taxon>
        <taxon>Bacillati</taxon>
        <taxon>Actinomycetota</taxon>
        <taxon>Actinomycetes</taxon>
        <taxon>Micromonosporales</taxon>
        <taxon>Micromonosporaceae</taxon>
        <taxon>Micromonospora</taxon>
    </lineage>
</organism>
<protein>
    <submittedName>
        <fullName evidence="2">Uncharacterized protein</fullName>
    </submittedName>
</protein>
<evidence type="ECO:0000313" key="2">
    <source>
        <dbReference type="EMBL" id="MEU0156461.1"/>
    </source>
</evidence>
<comment type="caution">
    <text evidence="2">The sequence shown here is derived from an EMBL/GenBank/DDBJ whole genome shotgun (WGS) entry which is preliminary data.</text>
</comment>
<feature type="compositionally biased region" description="Polar residues" evidence="1">
    <location>
        <begin position="51"/>
        <end position="60"/>
    </location>
</feature>
<dbReference type="EMBL" id="JBEXRX010000189">
    <property type="protein sequence ID" value="MEU0156461.1"/>
    <property type="molecule type" value="Genomic_DNA"/>
</dbReference>